<dbReference type="InterPro" id="IPR007038">
    <property type="entry name" value="HupE_UreJ"/>
</dbReference>
<keyword evidence="1" id="KW-0812">Transmembrane</keyword>
<feature type="chain" id="PRO_5005246804" description="Urease accessory protein" evidence="2">
    <location>
        <begin position="23"/>
        <end position="188"/>
    </location>
</feature>
<comment type="caution">
    <text evidence="3">The sequence shown here is derived from an EMBL/GenBank/DDBJ whole genome shotgun (WGS) entry which is preliminary data.</text>
</comment>
<evidence type="ECO:0000256" key="2">
    <source>
        <dbReference type="SAM" id="SignalP"/>
    </source>
</evidence>
<sequence length="188" mass="19922">MKYDMKKILVTAVLSIPALAFAHPDNGDGGMLAGIFHPVSGLDHILAMLAVGLWAVSFNGKTRWVIPITFVGMMVLGFFLGNYGIYVTAMEQGIAASVLVIGLAAAWVKHIPTIIAIVVVGIFAIFHGAAHSIEMVGNINSFLLGFSISTVLLHAVGFFIGSAFHQNVWINRTIGTAIGSVGLYLLLA</sequence>
<reference evidence="3 4" key="1">
    <citation type="submission" date="2014-11" db="EMBL/GenBank/DDBJ databases">
        <title>Genome of a novel goose pathogen.</title>
        <authorList>
            <person name="Hansen C.M."/>
            <person name="Hueffer K."/>
            <person name="Choi S.C."/>
        </authorList>
    </citation>
    <scope>NUCLEOTIDE SEQUENCE [LARGE SCALE GENOMIC DNA]</scope>
    <source>
        <strain evidence="3 4">KH1503</strain>
    </source>
</reference>
<feature type="transmembrane region" description="Helical" evidence="1">
    <location>
        <begin position="32"/>
        <end position="57"/>
    </location>
</feature>
<dbReference type="PIRSF" id="PIRSF016919">
    <property type="entry name" value="HupE_UreJ"/>
    <property type="match status" value="1"/>
</dbReference>
<dbReference type="EMBL" id="JTDO01000002">
    <property type="protein sequence ID" value="KLT73672.1"/>
    <property type="molecule type" value="Genomic_DNA"/>
</dbReference>
<evidence type="ECO:0000256" key="1">
    <source>
        <dbReference type="SAM" id="Phobius"/>
    </source>
</evidence>
<organism evidence="3 4">
    <name type="scientific">Neisseria arctica</name>
    <dbReference type="NCBI Taxonomy" id="1470200"/>
    <lineage>
        <taxon>Bacteria</taxon>
        <taxon>Pseudomonadati</taxon>
        <taxon>Pseudomonadota</taxon>
        <taxon>Betaproteobacteria</taxon>
        <taxon>Neisseriales</taxon>
        <taxon>Neisseriaceae</taxon>
        <taxon>Neisseria</taxon>
    </lineage>
</organism>
<keyword evidence="1" id="KW-1133">Transmembrane helix</keyword>
<accession>A0A0J0YU64</accession>
<evidence type="ECO:0008006" key="5">
    <source>
        <dbReference type="Google" id="ProtNLM"/>
    </source>
</evidence>
<keyword evidence="4" id="KW-1185">Reference proteome</keyword>
<evidence type="ECO:0000313" key="3">
    <source>
        <dbReference type="EMBL" id="KLT73672.1"/>
    </source>
</evidence>
<dbReference type="RefSeq" id="WP_047760171.1">
    <property type="nucleotide sequence ID" value="NZ_CP091510.1"/>
</dbReference>
<feature type="transmembrane region" description="Helical" evidence="1">
    <location>
        <begin position="168"/>
        <end position="187"/>
    </location>
</feature>
<proteinExistence type="predicted"/>
<feature type="transmembrane region" description="Helical" evidence="1">
    <location>
        <begin position="64"/>
        <end position="86"/>
    </location>
</feature>
<dbReference type="Pfam" id="PF04955">
    <property type="entry name" value="HupE_UreJ"/>
    <property type="match status" value="1"/>
</dbReference>
<dbReference type="OrthoDB" id="9808192at2"/>
<gene>
    <name evidence="3" type="ORF">PL75_01630</name>
</gene>
<feature type="transmembrane region" description="Helical" evidence="1">
    <location>
        <begin position="115"/>
        <end position="133"/>
    </location>
</feature>
<evidence type="ECO:0000313" key="4">
    <source>
        <dbReference type="Proteomes" id="UP000036027"/>
    </source>
</evidence>
<dbReference type="PATRIC" id="fig|1470200.3.peg.1128"/>
<keyword evidence="1" id="KW-0472">Membrane</keyword>
<name>A0A0J0YU64_9NEIS</name>
<keyword evidence="2" id="KW-0732">Signal</keyword>
<feature type="transmembrane region" description="Helical" evidence="1">
    <location>
        <begin position="139"/>
        <end position="161"/>
    </location>
</feature>
<dbReference type="Proteomes" id="UP000036027">
    <property type="component" value="Unassembled WGS sequence"/>
</dbReference>
<dbReference type="STRING" id="1470200.PL75_01630"/>
<protein>
    <recommendedName>
        <fullName evidence="5">Urease accessory protein</fullName>
    </recommendedName>
</protein>
<feature type="signal peptide" evidence="2">
    <location>
        <begin position="1"/>
        <end position="22"/>
    </location>
</feature>
<dbReference type="AlphaFoldDB" id="A0A0J0YU64"/>